<dbReference type="EMBL" id="MT993629">
    <property type="protein sequence ID" value="QOV05688.1"/>
    <property type="molecule type" value="Genomic_DNA"/>
</dbReference>
<evidence type="ECO:0000313" key="1">
    <source>
        <dbReference type="EMBL" id="QOV05688.1"/>
    </source>
</evidence>
<dbReference type="Pfam" id="PF13730">
    <property type="entry name" value="HTH_36"/>
    <property type="match status" value="1"/>
</dbReference>
<dbReference type="InterPro" id="IPR036388">
    <property type="entry name" value="WH-like_DNA-bd_sf"/>
</dbReference>
<sequence>MPYFAIKNKTFSFNNDGSFNQFGLKSVIQEISPKLLRPSEKYILMFASEHATASDRLCIFKSLQTIAEDCGVSKDTVRRCLTRCVEMGVLTKEFVIDETTGKQKPCLYTYTPLFIRIAKAFRRLADKLKSRRQKDFKDARTRFNTLLERMVFRAKLGLSSLKNKLFSKGYPPKSAVKQGLQNATQEGGKIEPNKVITDKVNKYTATDVSAKRDAVGDQVIQNTELKGKPENGAVRFFQDLAKNFSSIATRRMEEKQKLIKGFVLEQKNSQYGKPQAERRAGKATQEGFNHTRFQEADRIAEQQWEERQRIARDNPQEKQIQKLAEIRALLDNAKAQKVGI</sequence>
<organism evidence="1">
    <name type="scientific">feces metagenome</name>
    <dbReference type="NCBI Taxonomy" id="1861841"/>
    <lineage>
        <taxon>unclassified sequences</taxon>
        <taxon>metagenomes</taxon>
        <taxon>organismal metagenomes</taxon>
    </lineage>
</organism>
<accession>A0A7M2QMC1</accession>
<dbReference type="Gene3D" id="1.10.10.10">
    <property type="entry name" value="Winged helix-like DNA-binding domain superfamily/Winged helix DNA-binding domain"/>
    <property type="match status" value="1"/>
</dbReference>
<name>A0A7M2QMC1_9ZZZZ</name>
<protein>
    <submittedName>
        <fullName evidence="1">Uncharacterized protein</fullName>
    </submittedName>
</protein>
<dbReference type="AlphaFoldDB" id="A0A7M2QMC1"/>
<reference evidence="1" key="1">
    <citation type="submission" date="2020-09" db="EMBL/GenBank/DDBJ databases">
        <authorList>
            <person name="Eze J.U."/>
            <person name="Rahube T.O."/>
        </authorList>
    </citation>
    <scope>NUCLEOTIDE SEQUENCE</scope>
</reference>
<proteinExistence type="predicted"/>